<keyword evidence="1" id="KW-0732">Signal</keyword>
<gene>
    <name evidence="2" type="ORF">K788_0005033</name>
</gene>
<dbReference type="EMBL" id="CP012748">
    <property type="protein sequence ID" value="ALL69482.1"/>
    <property type="molecule type" value="Genomic_DNA"/>
</dbReference>
<dbReference type="Proteomes" id="UP000019146">
    <property type="component" value="Plasmid unnamed"/>
</dbReference>
<evidence type="ECO:0000313" key="2">
    <source>
        <dbReference type="EMBL" id="ALL69482.1"/>
    </source>
</evidence>
<feature type="chain" id="PRO_5006054433" evidence="1">
    <location>
        <begin position="28"/>
        <end position="164"/>
    </location>
</feature>
<feature type="signal peptide" evidence="1">
    <location>
        <begin position="1"/>
        <end position="27"/>
    </location>
</feature>
<geneLocation type="plasmid" evidence="3"/>
<sequence length="164" mass="17801">MNPARQVVVPLIASLFVIGIAANTAHSAEPASDATPDAEVDISRNHEAVTSDLHSNLGEFCFFAHLPPGDQKYKVIKNIKIGKGSYGSVQDILPKMAEYAQLRGADAIVEYNGSQRFGFWPWRMVRPVVRGVAVQWTEPKPSSCESIGGTRLRTILSSGQPPAQ</sequence>
<evidence type="ECO:0000256" key="1">
    <source>
        <dbReference type="SAM" id="SignalP"/>
    </source>
</evidence>
<organism evidence="2 3">
    <name type="scientific">Paraburkholderia caribensis MBA4</name>
    <dbReference type="NCBI Taxonomy" id="1323664"/>
    <lineage>
        <taxon>Bacteria</taxon>
        <taxon>Pseudomonadati</taxon>
        <taxon>Pseudomonadota</taxon>
        <taxon>Betaproteobacteria</taxon>
        <taxon>Burkholderiales</taxon>
        <taxon>Burkholderiaceae</taxon>
        <taxon>Paraburkholderia</taxon>
    </lineage>
</organism>
<reference evidence="2 3" key="1">
    <citation type="journal article" date="2014" name="Genome Announc.">
        <title>Draft Genome Sequence of the Haloacid-Degrading Burkholderia caribensis Strain MBA4.</title>
        <authorList>
            <person name="Pan Y."/>
            <person name="Kong K.F."/>
            <person name="Tsang J.S."/>
        </authorList>
    </citation>
    <scope>NUCLEOTIDE SEQUENCE [LARGE SCALE GENOMIC DNA]</scope>
    <source>
        <strain evidence="2 3">MBA4</strain>
        <plasmid evidence="3">Plasmid</plasmid>
    </source>
</reference>
<accession>A0A0P0RL03</accession>
<evidence type="ECO:0000313" key="3">
    <source>
        <dbReference type="Proteomes" id="UP000019146"/>
    </source>
</evidence>
<proteinExistence type="predicted"/>
<dbReference type="KEGG" id="bcai:K788_0005033"/>
<keyword evidence="2" id="KW-0614">Plasmid</keyword>
<dbReference type="AlphaFoldDB" id="A0A0P0RL03"/>
<protein>
    <submittedName>
        <fullName evidence="2">Signal peptide protein</fullName>
    </submittedName>
</protein>
<name>A0A0P0RL03_9BURK</name>